<dbReference type="GO" id="GO:0009423">
    <property type="term" value="P:chorismate biosynthetic process"/>
    <property type="evidence" value="ECO:0007669"/>
    <property type="project" value="UniProtKB-UniRule"/>
</dbReference>
<evidence type="ECO:0000256" key="11">
    <source>
        <dbReference type="PIRSR" id="PIRSR001399-3"/>
    </source>
</evidence>
<feature type="binding site" evidence="8 10">
    <location>
        <position position="112"/>
    </location>
    <ligand>
        <name>substrate</name>
    </ligand>
</feature>
<feature type="binding site" evidence="8 10">
    <location>
        <position position="81"/>
    </location>
    <ligand>
        <name>substrate</name>
    </ligand>
</feature>
<evidence type="ECO:0000256" key="7">
    <source>
        <dbReference type="ARBA" id="ARBA00023239"/>
    </source>
</evidence>
<dbReference type="InterPro" id="IPR036441">
    <property type="entry name" value="DHquinase_II_sf"/>
</dbReference>
<comment type="subunit">
    <text evidence="5 8">Homododecamer.</text>
</comment>
<feature type="active site" description="Proton acceptor" evidence="8 9">
    <location>
        <position position="23"/>
    </location>
</feature>
<dbReference type="UniPathway" id="UPA00053">
    <property type="reaction ID" value="UER00086"/>
</dbReference>
<feature type="binding site" evidence="8 10">
    <location>
        <position position="88"/>
    </location>
    <ligand>
        <name>substrate</name>
    </ligand>
</feature>
<dbReference type="PANTHER" id="PTHR21272:SF3">
    <property type="entry name" value="CATABOLIC 3-DEHYDROQUINASE"/>
    <property type="match status" value="1"/>
</dbReference>
<evidence type="ECO:0000256" key="8">
    <source>
        <dbReference type="HAMAP-Rule" id="MF_00169"/>
    </source>
</evidence>
<comment type="function">
    <text evidence="2 8">Catalyzes a trans-dehydration via an enolate intermediate.</text>
</comment>
<evidence type="ECO:0000256" key="2">
    <source>
        <dbReference type="ARBA" id="ARBA00003924"/>
    </source>
</evidence>
<dbReference type="PANTHER" id="PTHR21272">
    <property type="entry name" value="CATABOLIC 3-DEHYDROQUINASE"/>
    <property type="match status" value="1"/>
</dbReference>
<evidence type="ECO:0000256" key="5">
    <source>
        <dbReference type="ARBA" id="ARBA00011193"/>
    </source>
</evidence>
<dbReference type="NCBIfam" id="TIGR01088">
    <property type="entry name" value="aroQ"/>
    <property type="match status" value="1"/>
</dbReference>
<dbReference type="CDD" id="cd00466">
    <property type="entry name" value="DHQase_II"/>
    <property type="match status" value="1"/>
</dbReference>
<dbReference type="GO" id="GO:0009073">
    <property type="term" value="P:aromatic amino acid family biosynthetic process"/>
    <property type="evidence" value="ECO:0007669"/>
    <property type="project" value="UniProtKB-KW"/>
</dbReference>
<dbReference type="GO" id="GO:0008652">
    <property type="term" value="P:amino acid biosynthetic process"/>
    <property type="evidence" value="ECO:0007669"/>
    <property type="project" value="UniProtKB-KW"/>
</dbReference>
<dbReference type="HAMAP" id="MF_00169">
    <property type="entry name" value="AroQ"/>
    <property type="match status" value="1"/>
</dbReference>
<dbReference type="NCBIfam" id="NF003805">
    <property type="entry name" value="PRK05395.1-2"/>
    <property type="match status" value="1"/>
</dbReference>
<feature type="binding site" evidence="8 10">
    <location>
        <begin position="102"/>
        <end position="103"/>
    </location>
    <ligand>
        <name>substrate</name>
    </ligand>
</feature>
<feature type="site" description="Transition state stabilizer" evidence="8 11">
    <location>
        <position position="18"/>
    </location>
</feature>
<dbReference type="InterPro" id="IPR001874">
    <property type="entry name" value="DHquinase_II"/>
</dbReference>
<keyword evidence="7 8" id="KW-0456">Lyase</keyword>
<dbReference type="EC" id="4.2.1.10" evidence="6 8"/>
<comment type="catalytic activity">
    <reaction evidence="1 8">
        <text>3-dehydroquinate = 3-dehydroshikimate + H2O</text>
        <dbReference type="Rhea" id="RHEA:21096"/>
        <dbReference type="ChEBI" id="CHEBI:15377"/>
        <dbReference type="ChEBI" id="CHEBI:16630"/>
        <dbReference type="ChEBI" id="CHEBI:32364"/>
        <dbReference type="EC" id="4.2.1.10"/>
    </reaction>
</comment>
<feature type="binding site" evidence="8 10">
    <location>
        <position position="75"/>
    </location>
    <ligand>
        <name>substrate</name>
    </ligand>
</feature>
<gene>
    <name evidence="8" type="primary">aroQ</name>
    <name evidence="12" type="ORF">UBAL3_95680091</name>
</gene>
<dbReference type="InterPro" id="IPR018509">
    <property type="entry name" value="DHquinase_II_CS"/>
</dbReference>
<keyword evidence="8" id="KW-0028">Amino-acid biosynthesis</keyword>
<evidence type="ECO:0000313" key="12">
    <source>
        <dbReference type="EMBL" id="EES51653.1"/>
    </source>
</evidence>
<evidence type="ECO:0000256" key="6">
    <source>
        <dbReference type="ARBA" id="ARBA00012060"/>
    </source>
</evidence>
<dbReference type="Proteomes" id="UP000009374">
    <property type="component" value="Unassembled WGS sequence"/>
</dbReference>
<evidence type="ECO:0000256" key="3">
    <source>
        <dbReference type="ARBA" id="ARBA00004902"/>
    </source>
</evidence>
<organism evidence="12 13">
    <name type="scientific">Leptospirillum ferrodiazotrophum</name>
    <dbReference type="NCBI Taxonomy" id="412449"/>
    <lineage>
        <taxon>Bacteria</taxon>
        <taxon>Pseudomonadati</taxon>
        <taxon>Nitrospirota</taxon>
        <taxon>Nitrospiria</taxon>
        <taxon>Nitrospirales</taxon>
        <taxon>Nitrospiraceae</taxon>
        <taxon>Leptospirillum</taxon>
    </lineage>
</organism>
<comment type="similarity">
    <text evidence="4 8">Belongs to the type-II 3-dehydroquinase family.</text>
</comment>
<name>C6I0J8_9BACT</name>
<dbReference type="GO" id="GO:0003855">
    <property type="term" value="F:3-dehydroquinate dehydratase activity"/>
    <property type="evidence" value="ECO:0007669"/>
    <property type="project" value="UniProtKB-UniRule"/>
</dbReference>
<evidence type="ECO:0000256" key="10">
    <source>
        <dbReference type="PIRSR" id="PIRSR001399-2"/>
    </source>
</evidence>
<evidence type="ECO:0000313" key="13">
    <source>
        <dbReference type="Proteomes" id="UP000009374"/>
    </source>
</evidence>
<comment type="pathway">
    <text evidence="3 8">Metabolic intermediate biosynthesis; chorismate biosynthesis; chorismate from D-erythrose 4-phosphate and phosphoenolpyruvate: step 3/7.</text>
</comment>
<dbReference type="Pfam" id="PF01220">
    <property type="entry name" value="DHquinase_II"/>
    <property type="match status" value="1"/>
</dbReference>
<feature type="active site" description="Proton donor" evidence="8 9">
    <location>
        <position position="101"/>
    </location>
</feature>
<protein>
    <recommendedName>
        <fullName evidence="6 8">3-dehydroquinate dehydratase</fullName>
        <shortName evidence="8">3-dehydroquinase</shortName>
        <ecNumber evidence="6 8">4.2.1.10</ecNumber>
    </recommendedName>
    <alternativeName>
        <fullName evidence="8">Type II DHQase</fullName>
    </alternativeName>
</protein>
<sequence>MYKILILQGPNLNRLGKREPGHYGTRTLAEIHEEIEALGKSEGFLPVFFQSNHEGAIVDRIHAAGEDGTHGAVANLGAYTHTSIAIRDAFLSVEIPVVEVHLSNVFRRESFRATSLVSDIAVGTIGGLGPVVYRLGLLGLLDHLQRKAPGVPRT</sequence>
<dbReference type="PIRSF" id="PIRSF001399">
    <property type="entry name" value="DHquinase_II"/>
    <property type="match status" value="1"/>
</dbReference>
<dbReference type="AlphaFoldDB" id="C6I0J8"/>
<dbReference type="Gene3D" id="3.40.50.9100">
    <property type="entry name" value="Dehydroquinase, class II"/>
    <property type="match status" value="1"/>
</dbReference>
<dbReference type="SUPFAM" id="SSF52304">
    <property type="entry name" value="Type II 3-dehydroquinate dehydratase"/>
    <property type="match status" value="1"/>
</dbReference>
<proteinExistence type="inferred from homology"/>
<evidence type="ECO:0000256" key="9">
    <source>
        <dbReference type="PIRSR" id="PIRSR001399-1"/>
    </source>
</evidence>
<dbReference type="PROSITE" id="PS01029">
    <property type="entry name" value="DEHYDROQUINASE_II"/>
    <property type="match status" value="1"/>
</dbReference>
<accession>C6I0J8</accession>
<keyword evidence="13" id="KW-1185">Reference proteome</keyword>
<reference evidence="12 13" key="1">
    <citation type="journal article" date="2009" name="Appl. Environ. Microbiol.">
        <title>Community genomic and proteomic analyses of chemoautotrophic iron-oxidizing "Leptospirillum rubarum" (Group II) and "Leptospirillum ferrodiazotrophum" (Group III) bacteria in acid mine drainage biofilms.</title>
        <authorList>
            <person name="Goltsman D.S."/>
            <person name="Denef V.J."/>
            <person name="Singer S.W."/>
            <person name="VerBerkmoes N.C."/>
            <person name="Lefsrud M."/>
            <person name="Mueller R.S."/>
            <person name="Dick G.J."/>
            <person name="Sun C.L."/>
            <person name="Wheeler K.E."/>
            <person name="Zemla A."/>
            <person name="Baker B.J."/>
            <person name="Hauser L."/>
            <person name="Land M."/>
            <person name="Shah M.B."/>
            <person name="Thelen M.P."/>
            <person name="Hettich R.L."/>
            <person name="Banfield J.F."/>
        </authorList>
    </citation>
    <scope>NUCLEOTIDE SEQUENCE [LARGE SCALE GENOMIC DNA]</scope>
</reference>
<evidence type="ECO:0000256" key="1">
    <source>
        <dbReference type="ARBA" id="ARBA00001864"/>
    </source>
</evidence>
<dbReference type="GO" id="GO:0019631">
    <property type="term" value="P:quinate catabolic process"/>
    <property type="evidence" value="ECO:0007669"/>
    <property type="project" value="TreeGrafter"/>
</dbReference>
<dbReference type="EMBL" id="GG693887">
    <property type="protein sequence ID" value="EES51653.1"/>
    <property type="molecule type" value="Genomic_DNA"/>
</dbReference>
<evidence type="ECO:0000256" key="4">
    <source>
        <dbReference type="ARBA" id="ARBA00011037"/>
    </source>
</evidence>
<keyword evidence="8" id="KW-0057">Aromatic amino acid biosynthesis</keyword>
<dbReference type="NCBIfam" id="NF003807">
    <property type="entry name" value="PRK05395.1-4"/>
    <property type="match status" value="1"/>
</dbReference>